<protein>
    <submittedName>
        <fullName evidence="2">Uncharacterized protein</fullName>
    </submittedName>
</protein>
<dbReference type="STRING" id="765440.A0A0C3B4W2"/>
<feature type="compositionally biased region" description="Polar residues" evidence="1">
    <location>
        <begin position="65"/>
        <end position="79"/>
    </location>
</feature>
<feature type="compositionally biased region" description="Acidic residues" evidence="1">
    <location>
        <begin position="418"/>
        <end position="432"/>
    </location>
</feature>
<reference evidence="2 3" key="1">
    <citation type="submission" date="2014-04" db="EMBL/GenBank/DDBJ databases">
        <authorList>
            <consortium name="DOE Joint Genome Institute"/>
            <person name="Kuo A."/>
            <person name="Tarkka M."/>
            <person name="Buscot F."/>
            <person name="Kohler A."/>
            <person name="Nagy L.G."/>
            <person name="Floudas D."/>
            <person name="Copeland A."/>
            <person name="Barry K.W."/>
            <person name="Cichocki N."/>
            <person name="Veneault-Fourrey C."/>
            <person name="LaButti K."/>
            <person name="Lindquist E.A."/>
            <person name="Lipzen A."/>
            <person name="Lundell T."/>
            <person name="Morin E."/>
            <person name="Murat C."/>
            <person name="Sun H."/>
            <person name="Tunlid A."/>
            <person name="Henrissat B."/>
            <person name="Grigoriev I.V."/>
            <person name="Hibbett D.S."/>
            <person name="Martin F."/>
            <person name="Nordberg H.P."/>
            <person name="Cantor M.N."/>
            <person name="Hua S.X."/>
        </authorList>
    </citation>
    <scope>NUCLEOTIDE SEQUENCE [LARGE SCALE GENOMIC DNA]</scope>
    <source>
        <strain evidence="2 3">F 1598</strain>
    </source>
</reference>
<sequence length="1329" mass="151986">MSDDSSDVSTKWNSFLADINSLRITSQSESSEVSAQWNSFVASIDKQGIMLQTTTEAFPAAASTPVHTAESNSLRTSSESLRDSTENEYCPSPIPSPVLFKHAGHSSSEEEGGDFQQAITDPSFWSHVVESLHTLTPGVYIDSQCVDFNLRTHWIKERNHTCMWFVYLEAVRSFQLAKGPDEEELEHMQQQLCLPTEGVFKVQPVVVVVHHINHYFVVVSDYAENAMYVFGRHVGQHLAGVYLQDEGDWRCWQGHLIWMHLPKLFRWEGHSLAPDIIHSVNWLQVGDQLLGFAGAQRQVHEQNGLDCAAVVCSVTKVLLMISIEFDREGVVMAPTIECSHYGWLRLLNKNVQNLQRCHHLYETLSADAFSAPEDSAVYAMSVGLESYIQADHIRKRLATARDKCMACKRVRQMKVADQEVEDSPEEDEDEWEQQNPKSGSEDSQAECIEGQRNECDHAVVPAYLTRNKKKKKLMERARRRVPAKIRAPTTKQGKAILLKPQRFQMLPRNKREDFDDYYGGPTLEDMMELQRPGGLEAYPNGWDVAPTIRSPWELFKNYGFTLEPEFALMFNRQEPLMAKEHLLPVGEPNPPSSSDDEEVCRWEELGMEEMLAMAPVEGSLESMNMFVRGVMPDGQTLIKLDLTWDAYPLMFDEHLFSLDIDTIIWVTHKIRVLTKISVHVLPYTSGRPPIWKNNHVYAEVLMPQSERDKDMGGRMEWFSNRKSLSAIPHIHFGKVGQGSSSFNIHVMFPRMMHKNPIGGKSATLVPIEIQSLWFTDIVYPAIMAGENPLTVSYKDYTLAEWRWKVSVNERFTGKDKLVVVQGGHLTKFQQVMQDIVDSNPDEYDRYGSFFFVLDCQGIKDSTNIVVGHKGDPYEELCRKFPACDWKYMEKRENGQLLMDLRMVFHPNPDDKTPLVFLWDLMRVNQSYDTAGMNAGRDHHVGMMGHYGGRQSEMEQKQQTIVQLCFRSTYSLIYQPFRKSQAGEINMCKDIDAYEVNSTYRSNLETHIMMMRGSLHKSFSAREEMRGSGTSICQVIQDAAALMHTYLEEGQPILAVKSELYFGFQIRQVKELQNVQIHFSKYRPANYGTITGLLMHMMRHVPHSPAPQTDYLKDALRDLHFKKMDKFGTFFLHDLDLEKAFLPDIVQADTDECLLAMNRVKSLKQIREKRATVATVAVNEEGPTEQFPIGNAPTWDEIALTMAHNPKLLMSKWAWDHKWATGSTAGRLFLQFTTNYFLTLSTQVVNDAHLPKPKDLNGAMELWTVPSLMALLKDVSFKPSNHGLLGKVPGRRNPSFKDMVDLFFPGPDVNIRENSVWHPFLTRGYIREFH</sequence>
<feature type="region of interest" description="Disordered" evidence="1">
    <location>
        <begin position="60"/>
        <end position="95"/>
    </location>
</feature>
<feature type="region of interest" description="Disordered" evidence="1">
    <location>
        <begin position="415"/>
        <end position="448"/>
    </location>
</feature>
<dbReference type="InParanoid" id="A0A0C3B4W2"/>
<gene>
    <name evidence="2" type="ORF">PILCRDRAFT_93494</name>
</gene>
<proteinExistence type="predicted"/>
<dbReference type="HOGENOM" id="CLU_002279_0_0_1"/>
<keyword evidence="3" id="KW-1185">Reference proteome</keyword>
<evidence type="ECO:0000313" key="2">
    <source>
        <dbReference type="EMBL" id="KIM72332.1"/>
    </source>
</evidence>
<dbReference type="OrthoDB" id="3057432at2759"/>
<dbReference type="EMBL" id="KN833139">
    <property type="protein sequence ID" value="KIM72332.1"/>
    <property type="molecule type" value="Genomic_DNA"/>
</dbReference>
<evidence type="ECO:0000313" key="3">
    <source>
        <dbReference type="Proteomes" id="UP000054166"/>
    </source>
</evidence>
<name>A0A0C3B4W2_PILCF</name>
<evidence type="ECO:0000256" key="1">
    <source>
        <dbReference type="SAM" id="MobiDB-lite"/>
    </source>
</evidence>
<organism evidence="2 3">
    <name type="scientific">Piloderma croceum (strain F 1598)</name>
    <dbReference type="NCBI Taxonomy" id="765440"/>
    <lineage>
        <taxon>Eukaryota</taxon>
        <taxon>Fungi</taxon>
        <taxon>Dikarya</taxon>
        <taxon>Basidiomycota</taxon>
        <taxon>Agaricomycotina</taxon>
        <taxon>Agaricomycetes</taxon>
        <taxon>Agaricomycetidae</taxon>
        <taxon>Atheliales</taxon>
        <taxon>Atheliaceae</taxon>
        <taxon>Piloderma</taxon>
    </lineage>
</organism>
<accession>A0A0C3B4W2</accession>
<dbReference type="Proteomes" id="UP000054166">
    <property type="component" value="Unassembled WGS sequence"/>
</dbReference>
<reference evidence="3" key="2">
    <citation type="submission" date="2015-01" db="EMBL/GenBank/DDBJ databases">
        <title>Evolutionary Origins and Diversification of the Mycorrhizal Mutualists.</title>
        <authorList>
            <consortium name="DOE Joint Genome Institute"/>
            <consortium name="Mycorrhizal Genomics Consortium"/>
            <person name="Kohler A."/>
            <person name="Kuo A."/>
            <person name="Nagy L.G."/>
            <person name="Floudas D."/>
            <person name="Copeland A."/>
            <person name="Barry K.W."/>
            <person name="Cichocki N."/>
            <person name="Veneault-Fourrey C."/>
            <person name="LaButti K."/>
            <person name="Lindquist E.A."/>
            <person name="Lipzen A."/>
            <person name="Lundell T."/>
            <person name="Morin E."/>
            <person name="Murat C."/>
            <person name="Riley R."/>
            <person name="Ohm R."/>
            <person name="Sun H."/>
            <person name="Tunlid A."/>
            <person name="Henrissat B."/>
            <person name="Grigoriev I.V."/>
            <person name="Hibbett D.S."/>
            <person name="Martin F."/>
        </authorList>
    </citation>
    <scope>NUCLEOTIDE SEQUENCE [LARGE SCALE GENOMIC DNA]</scope>
    <source>
        <strain evidence="3">F 1598</strain>
    </source>
</reference>